<dbReference type="AlphaFoldDB" id="K3WY55"/>
<reference evidence="3" key="1">
    <citation type="journal article" date="2010" name="Genome Biol.">
        <title>Genome sequence of the necrotrophic plant pathogen Pythium ultimum reveals original pathogenicity mechanisms and effector repertoire.</title>
        <authorList>
            <person name="Levesque C.A."/>
            <person name="Brouwer H."/>
            <person name="Cano L."/>
            <person name="Hamilton J.P."/>
            <person name="Holt C."/>
            <person name="Huitema E."/>
            <person name="Raffaele S."/>
            <person name="Robideau G.P."/>
            <person name="Thines M."/>
            <person name="Win J."/>
            <person name="Zerillo M.M."/>
            <person name="Beakes G.W."/>
            <person name="Boore J.L."/>
            <person name="Busam D."/>
            <person name="Dumas B."/>
            <person name="Ferriera S."/>
            <person name="Fuerstenberg S.I."/>
            <person name="Gachon C.M."/>
            <person name="Gaulin E."/>
            <person name="Govers F."/>
            <person name="Grenville-Briggs L."/>
            <person name="Horner N."/>
            <person name="Hostetler J."/>
            <person name="Jiang R.H."/>
            <person name="Johnson J."/>
            <person name="Krajaejun T."/>
            <person name="Lin H."/>
            <person name="Meijer H.J."/>
            <person name="Moore B."/>
            <person name="Morris P."/>
            <person name="Phuntmart V."/>
            <person name="Puiu D."/>
            <person name="Shetty J."/>
            <person name="Stajich J.E."/>
            <person name="Tripathy S."/>
            <person name="Wawra S."/>
            <person name="van West P."/>
            <person name="Whitty B.R."/>
            <person name="Coutinho P.M."/>
            <person name="Henrissat B."/>
            <person name="Martin F."/>
            <person name="Thomas P.D."/>
            <person name="Tyler B.M."/>
            <person name="De Vries R.P."/>
            <person name="Kamoun S."/>
            <person name="Yandell M."/>
            <person name="Tisserat N."/>
            <person name="Buell C.R."/>
        </authorList>
    </citation>
    <scope>NUCLEOTIDE SEQUENCE</scope>
    <source>
        <strain evidence="3">DAOM:BR144</strain>
    </source>
</reference>
<dbReference type="Proteomes" id="UP000019132">
    <property type="component" value="Unassembled WGS sequence"/>
</dbReference>
<protein>
    <submittedName>
        <fullName evidence="2">Uncharacterized protein</fullName>
    </submittedName>
</protein>
<dbReference type="InterPro" id="IPR007612">
    <property type="entry name" value="LOR"/>
</dbReference>
<dbReference type="InParanoid" id="K3WY55"/>
<evidence type="ECO:0000256" key="1">
    <source>
        <dbReference type="ARBA" id="ARBA00005437"/>
    </source>
</evidence>
<dbReference type="Gene3D" id="2.40.160.200">
    <property type="entry name" value="LURP1-related"/>
    <property type="match status" value="1"/>
</dbReference>
<dbReference type="HOGENOM" id="CLU_063146_1_0_1"/>
<dbReference type="EMBL" id="GL376624">
    <property type="status" value="NOT_ANNOTATED_CDS"/>
    <property type="molecule type" value="Genomic_DNA"/>
</dbReference>
<organism evidence="2 3">
    <name type="scientific">Globisporangium ultimum (strain ATCC 200006 / CBS 805.95 / DAOM BR144)</name>
    <name type="common">Pythium ultimum</name>
    <dbReference type="NCBI Taxonomy" id="431595"/>
    <lineage>
        <taxon>Eukaryota</taxon>
        <taxon>Sar</taxon>
        <taxon>Stramenopiles</taxon>
        <taxon>Oomycota</taxon>
        <taxon>Peronosporomycetes</taxon>
        <taxon>Pythiales</taxon>
        <taxon>Pythiaceae</taxon>
        <taxon>Globisporangium</taxon>
    </lineage>
</organism>
<dbReference type="EnsemblProtists" id="PYU1_T009904">
    <property type="protein sequence ID" value="PYU1_T009904"/>
    <property type="gene ID" value="PYU1_G009886"/>
</dbReference>
<reference evidence="2" key="3">
    <citation type="submission" date="2015-02" db="UniProtKB">
        <authorList>
            <consortium name="EnsemblProtists"/>
        </authorList>
    </citation>
    <scope>IDENTIFICATION</scope>
    <source>
        <strain evidence="2">DAOM BR144</strain>
    </source>
</reference>
<sequence>MGCESSVEVLNVPLIAQTQRVIAIDPNFCKSRVVTLQVQRHFLSSTTTIRDLTTGTDVFGIKSSSFSSRKTLLNHDKSPIVNYKTKTAFFSHKPIYHVYAGDTQSMNLFEIYAKYDRRDRTELRVEITDAFTDQHYSFDLKGDWASLVAITILTRHPTSTLR</sequence>
<dbReference type="SUPFAM" id="SSF54518">
    <property type="entry name" value="Tubby C-terminal domain-like"/>
    <property type="match status" value="1"/>
</dbReference>
<reference evidence="3" key="2">
    <citation type="submission" date="2010-04" db="EMBL/GenBank/DDBJ databases">
        <authorList>
            <person name="Buell R."/>
            <person name="Hamilton J."/>
            <person name="Hostetler J."/>
        </authorList>
    </citation>
    <scope>NUCLEOTIDE SEQUENCE [LARGE SCALE GENOMIC DNA]</scope>
    <source>
        <strain evidence="3">DAOM:BR144</strain>
    </source>
</reference>
<dbReference type="VEuPathDB" id="FungiDB:PYU1_G009886"/>
<name>K3WY55_GLOUD</name>
<evidence type="ECO:0000313" key="3">
    <source>
        <dbReference type="Proteomes" id="UP000019132"/>
    </source>
</evidence>
<evidence type="ECO:0000313" key="2">
    <source>
        <dbReference type="EnsemblProtists" id="PYU1_T009904"/>
    </source>
</evidence>
<keyword evidence="3" id="KW-1185">Reference proteome</keyword>
<proteinExistence type="inferred from homology"/>
<dbReference type="Pfam" id="PF04525">
    <property type="entry name" value="LOR"/>
    <property type="match status" value="1"/>
</dbReference>
<comment type="similarity">
    <text evidence="1">Belongs to the LOR family.</text>
</comment>
<dbReference type="InterPro" id="IPR038595">
    <property type="entry name" value="LOR_sf"/>
</dbReference>
<accession>K3WY55</accession>
<dbReference type="InterPro" id="IPR025659">
    <property type="entry name" value="Tubby-like_C"/>
</dbReference>